<reference evidence="1" key="1">
    <citation type="submission" date="2018-12" db="EMBL/GenBank/DDBJ databases">
        <authorList>
            <person name="Will S."/>
            <person name="Neumann-Schaal M."/>
            <person name="Henke P."/>
        </authorList>
    </citation>
    <scope>NUCLEOTIDE SEQUENCE</scope>
    <source>
        <strain evidence="1">PCC 7102</strain>
    </source>
</reference>
<gene>
    <name evidence="1" type="ORF">DSM106972_064600</name>
</gene>
<accession>A0A3S1AIU3</accession>
<dbReference type="RefSeq" id="WP_127084645.1">
    <property type="nucleotide sequence ID" value="NZ_RSCL01000018.1"/>
</dbReference>
<dbReference type="Pfam" id="PF13826">
    <property type="entry name" value="Monooxy_af470-like"/>
    <property type="match status" value="1"/>
</dbReference>
<comment type="caution">
    <text evidence="1">The sequence shown here is derived from an EMBL/GenBank/DDBJ whole genome shotgun (WGS) entry which is preliminary data.</text>
</comment>
<dbReference type="SUPFAM" id="SSF54909">
    <property type="entry name" value="Dimeric alpha+beta barrel"/>
    <property type="match status" value="1"/>
</dbReference>
<protein>
    <recommendedName>
        <fullName evidence="3">DUF4188 domain-containing protein</fullName>
    </recommendedName>
</protein>
<name>A0A3S1AIU3_9CYAN</name>
<organism evidence="1 2">
    <name type="scientific">Dulcicalothrix desertica PCC 7102</name>
    <dbReference type="NCBI Taxonomy" id="232991"/>
    <lineage>
        <taxon>Bacteria</taxon>
        <taxon>Bacillati</taxon>
        <taxon>Cyanobacteriota</taxon>
        <taxon>Cyanophyceae</taxon>
        <taxon>Nostocales</taxon>
        <taxon>Calotrichaceae</taxon>
        <taxon>Dulcicalothrix</taxon>
    </lineage>
</organism>
<dbReference type="AlphaFoldDB" id="A0A3S1AIU3"/>
<evidence type="ECO:0000313" key="1">
    <source>
        <dbReference type="EMBL" id="RUT01837.1"/>
    </source>
</evidence>
<sequence length="128" mass="14682">MSKSSLYQIQLPENPSAVVFVNGMIARDRSGFLWLWRHLNSIRQSTVKAPGCIQVKAGICGAKEIIMVSYWESDQHLMDFFRGAAHRQMMQFNTRHPDSLCLYNEMYYPAKSGKYSHEPQGMAMVYGL</sequence>
<evidence type="ECO:0000313" key="2">
    <source>
        <dbReference type="Proteomes" id="UP000271624"/>
    </source>
</evidence>
<proteinExistence type="predicted"/>
<dbReference type="EMBL" id="RSCL01000018">
    <property type="protein sequence ID" value="RUT01837.1"/>
    <property type="molecule type" value="Genomic_DNA"/>
</dbReference>
<evidence type="ECO:0008006" key="3">
    <source>
        <dbReference type="Google" id="ProtNLM"/>
    </source>
</evidence>
<dbReference type="InterPro" id="IPR025444">
    <property type="entry name" value="Monooxy_af470"/>
</dbReference>
<reference evidence="1" key="2">
    <citation type="journal article" date="2019" name="Genome Biol. Evol.">
        <title>Day and night: Metabolic profiles and evolutionary relationships of six axenic non-marine cyanobacteria.</title>
        <authorList>
            <person name="Will S.E."/>
            <person name="Henke P."/>
            <person name="Boedeker C."/>
            <person name="Huang S."/>
            <person name="Brinkmann H."/>
            <person name="Rohde M."/>
            <person name="Jarek M."/>
            <person name="Friedl T."/>
            <person name="Seufert S."/>
            <person name="Schumacher M."/>
            <person name="Overmann J."/>
            <person name="Neumann-Schaal M."/>
            <person name="Petersen J."/>
        </authorList>
    </citation>
    <scope>NUCLEOTIDE SEQUENCE [LARGE SCALE GENOMIC DNA]</scope>
    <source>
        <strain evidence="1">PCC 7102</strain>
    </source>
</reference>
<dbReference type="OrthoDB" id="7566033at2"/>
<dbReference type="Proteomes" id="UP000271624">
    <property type="component" value="Unassembled WGS sequence"/>
</dbReference>
<dbReference type="InterPro" id="IPR011008">
    <property type="entry name" value="Dimeric_a/b-barrel"/>
</dbReference>
<keyword evidence="2" id="KW-1185">Reference proteome</keyword>